<evidence type="ECO:0000259" key="6">
    <source>
        <dbReference type="Pfam" id="PF02837"/>
    </source>
</evidence>
<protein>
    <submittedName>
        <fullName evidence="9">DUF4982 domain-containing protein</fullName>
    </submittedName>
</protein>
<evidence type="ECO:0000256" key="4">
    <source>
        <dbReference type="SAM" id="SignalP"/>
    </source>
</evidence>
<dbReference type="InterPro" id="IPR032311">
    <property type="entry name" value="DUF4982"/>
</dbReference>
<evidence type="ECO:0000313" key="9">
    <source>
        <dbReference type="EMBL" id="MCF2564499.1"/>
    </source>
</evidence>
<feature type="domain" description="DUF4982" evidence="7">
    <location>
        <begin position="585"/>
        <end position="643"/>
    </location>
</feature>
<comment type="caution">
    <text evidence="9">The sequence shown here is derived from an EMBL/GenBank/DDBJ whole genome shotgun (WGS) entry which is preliminary data.</text>
</comment>
<keyword evidence="10" id="KW-1185">Reference proteome</keyword>
<dbReference type="Pfam" id="PF02836">
    <property type="entry name" value="Glyco_hydro_2_C"/>
    <property type="match status" value="1"/>
</dbReference>
<evidence type="ECO:0000256" key="1">
    <source>
        <dbReference type="ARBA" id="ARBA00007401"/>
    </source>
</evidence>
<keyword evidence="4" id="KW-0732">Signal</keyword>
<dbReference type="SUPFAM" id="SSF49373">
    <property type="entry name" value="Invasin/intimin cell-adhesion fragments"/>
    <property type="match status" value="1"/>
</dbReference>
<sequence length="773" mass="87291">MKLSLLSTILFLCMSSAACGQSKKDNFDFNWRFIEQDVKNAQDVQLDDSKWKRINLPHDWDIFHAPAKDAPSGNDGGYFPGGIGWYRKQVKESELKTDKGETIWLHFEGVYQNCQVYVNGEHAGGHAYGYTPFKVNITPFVKKGTNTIAVRVDNSHQPNCRWYSGSGIYRHVWLEKYDENKIDNPEKLFVRTDSIYGMSGDGTHADSATVSIAYEGRQTERRVLKDVELWSPQHPKLYDIKVGQLTIRHGVRAFSYDAKRGFLLNGQPTLINGACVHHDDGVIGAMAYDAAEIRKVRLMKEAGFNLIRTSHNPQTRAMLDACDSIGMMVIDEAFDGWRSEKTKYDYHLVIDSCYREDLTAMVLRDRNHPCVISYSIGNEVIERKDIRVIHTAQTFKDVVTSLDPTRPVTEALCSWDSDWEIFDPHAAVLDIVGYNYMMHKAESDHLRCPERVMWQTESYPRDAFANWKHTSERPYIIGDMVWTGLDYLGESAIGQFHYEGEQRGEHYQAKHFPYHGAYCGDVDITGWRKPISHYRDMLWNAKDGSPDIYLAVKEPDNYRNGHVTETLWSVWPTWESWNWSGWENKTIEAEIYTKAPKVRLYLNDSLVAERNVSMASQYKAVIPLQYQPGTLKAVSLDADGNEVKESILRTSGMPAAIRLTPDRKQIHANGQDLAYVTLEVTDAKGNVVSDADIQLTVSVYGKASLLAAASANLKDIEPKTSANVTTYKGRAIIVVKSGMNAGKATIKVSSANQAISGTTAVSVMAQSWTIPQK</sequence>
<feature type="signal peptide" evidence="4">
    <location>
        <begin position="1"/>
        <end position="20"/>
    </location>
</feature>
<dbReference type="Gene3D" id="2.60.120.260">
    <property type="entry name" value="Galactose-binding domain-like"/>
    <property type="match status" value="1"/>
</dbReference>
<evidence type="ECO:0000259" key="8">
    <source>
        <dbReference type="Pfam" id="PF18565"/>
    </source>
</evidence>
<name>A0ABS9CJY4_9BACT</name>
<dbReference type="RefSeq" id="WP_301638480.1">
    <property type="nucleotide sequence ID" value="NZ_JADYTN010000026.1"/>
</dbReference>
<dbReference type="Gene3D" id="2.60.40.10">
    <property type="entry name" value="Immunoglobulins"/>
    <property type="match status" value="2"/>
</dbReference>
<feature type="domain" description="Glycosyl hydrolases family 2 sugar binding" evidence="6">
    <location>
        <begin position="82"/>
        <end position="174"/>
    </location>
</feature>
<evidence type="ECO:0000313" key="10">
    <source>
        <dbReference type="Proteomes" id="UP001200470"/>
    </source>
</evidence>
<dbReference type="Proteomes" id="UP001200470">
    <property type="component" value="Unassembled WGS sequence"/>
</dbReference>
<dbReference type="Gene3D" id="3.20.20.80">
    <property type="entry name" value="Glycosidases"/>
    <property type="match status" value="1"/>
</dbReference>
<comment type="similarity">
    <text evidence="1">Belongs to the glycosyl hydrolase 2 family.</text>
</comment>
<reference evidence="9 10" key="1">
    <citation type="submission" date="2020-12" db="EMBL/GenBank/DDBJ databases">
        <title>Whole genome sequences of gut porcine anaerobes.</title>
        <authorList>
            <person name="Kubasova T."/>
            <person name="Jahodarova E."/>
            <person name="Rychlik I."/>
        </authorList>
    </citation>
    <scope>NUCLEOTIDE SEQUENCE [LARGE SCALE GENOMIC DNA]</scope>
    <source>
        <strain evidence="9 10">An925</strain>
    </source>
</reference>
<dbReference type="EMBL" id="JADYTN010000026">
    <property type="protein sequence ID" value="MCF2564499.1"/>
    <property type="molecule type" value="Genomic_DNA"/>
</dbReference>
<dbReference type="PANTHER" id="PTHR42732:SF1">
    <property type="entry name" value="BETA-MANNOSIDASE"/>
    <property type="match status" value="1"/>
</dbReference>
<evidence type="ECO:0000256" key="2">
    <source>
        <dbReference type="ARBA" id="ARBA00022801"/>
    </source>
</evidence>
<dbReference type="InterPro" id="IPR008979">
    <property type="entry name" value="Galactose-bd-like_sf"/>
</dbReference>
<dbReference type="PROSITE" id="PS51257">
    <property type="entry name" value="PROKAR_LIPOPROTEIN"/>
    <property type="match status" value="1"/>
</dbReference>
<dbReference type="SUPFAM" id="SSF51445">
    <property type="entry name" value="(Trans)glycosidases"/>
    <property type="match status" value="1"/>
</dbReference>
<feature type="domain" description="Glycoside hydrolase family 2" evidence="8">
    <location>
        <begin position="657"/>
        <end position="752"/>
    </location>
</feature>
<evidence type="ECO:0000256" key="3">
    <source>
        <dbReference type="ARBA" id="ARBA00023295"/>
    </source>
</evidence>
<feature type="chain" id="PRO_5045365746" evidence="4">
    <location>
        <begin position="21"/>
        <end position="773"/>
    </location>
</feature>
<dbReference type="SUPFAM" id="SSF49785">
    <property type="entry name" value="Galactose-binding domain-like"/>
    <property type="match status" value="1"/>
</dbReference>
<proteinExistence type="inferred from homology"/>
<dbReference type="Pfam" id="PF16355">
    <property type="entry name" value="DUF4982"/>
    <property type="match status" value="1"/>
</dbReference>
<dbReference type="Pfam" id="PF18565">
    <property type="entry name" value="Glyco_hydro2_C5"/>
    <property type="match status" value="1"/>
</dbReference>
<dbReference type="InterPro" id="IPR008964">
    <property type="entry name" value="Invasin/intimin_cell_adhesion"/>
</dbReference>
<accession>A0ABS9CJY4</accession>
<feature type="domain" description="Glycoside hydrolase family 2 catalytic" evidence="5">
    <location>
        <begin position="261"/>
        <end position="479"/>
    </location>
</feature>
<dbReference type="InterPro" id="IPR006103">
    <property type="entry name" value="Glyco_hydro_2_cat"/>
</dbReference>
<dbReference type="Pfam" id="PF02837">
    <property type="entry name" value="Glyco_hydro_2_N"/>
    <property type="match status" value="1"/>
</dbReference>
<evidence type="ECO:0000259" key="5">
    <source>
        <dbReference type="Pfam" id="PF02836"/>
    </source>
</evidence>
<dbReference type="InterPro" id="IPR013783">
    <property type="entry name" value="Ig-like_fold"/>
</dbReference>
<dbReference type="InterPro" id="IPR006101">
    <property type="entry name" value="Glyco_hydro_2"/>
</dbReference>
<evidence type="ECO:0000259" key="7">
    <source>
        <dbReference type="Pfam" id="PF16355"/>
    </source>
</evidence>
<keyword evidence="2" id="KW-0378">Hydrolase</keyword>
<dbReference type="PRINTS" id="PR00132">
    <property type="entry name" value="GLHYDRLASE2"/>
</dbReference>
<organism evidence="9 10">
    <name type="scientific">Xylanibacter brevis</name>
    <dbReference type="NCBI Taxonomy" id="83231"/>
    <lineage>
        <taxon>Bacteria</taxon>
        <taxon>Pseudomonadati</taxon>
        <taxon>Bacteroidota</taxon>
        <taxon>Bacteroidia</taxon>
        <taxon>Bacteroidales</taxon>
        <taxon>Prevotellaceae</taxon>
        <taxon>Xylanibacter</taxon>
    </lineage>
</organism>
<dbReference type="InterPro" id="IPR051913">
    <property type="entry name" value="GH2_Domain-Containing"/>
</dbReference>
<dbReference type="PANTHER" id="PTHR42732">
    <property type="entry name" value="BETA-GALACTOSIDASE"/>
    <property type="match status" value="1"/>
</dbReference>
<keyword evidence="3" id="KW-0326">Glycosidase</keyword>
<dbReference type="InterPro" id="IPR006104">
    <property type="entry name" value="Glyco_hydro_2_N"/>
</dbReference>
<dbReference type="InterPro" id="IPR040605">
    <property type="entry name" value="Glyco_hydro2_dom5"/>
</dbReference>
<dbReference type="InterPro" id="IPR017853">
    <property type="entry name" value="GH"/>
</dbReference>
<gene>
    <name evidence="9" type="ORF">I6E12_10300</name>
</gene>